<evidence type="ECO:0008006" key="3">
    <source>
        <dbReference type="Google" id="ProtNLM"/>
    </source>
</evidence>
<dbReference type="EMBL" id="CP007139">
    <property type="protein sequence ID" value="AIE84235.1"/>
    <property type="molecule type" value="Genomic_DNA"/>
</dbReference>
<dbReference type="OrthoDB" id="9146353at2"/>
<evidence type="ECO:0000313" key="2">
    <source>
        <dbReference type="Proteomes" id="UP000027982"/>
    </source>
</evidence>
<organism evidence="1 2">
    <name type="scientific">Fimbriimonas ginsengisoli Gsoil 348</name>
    <dbReference type="NCBI Taxonomy" id="661478"/>
    <lineage>
        <taxon>Bacteria</taxon>
        <taxon>Bacillati</taxon>
        <taxon>Armatimonadota</taxon>
        <taxon>Fimbriimonadia</taxon>
        <taxon>Fimbriimonadales</taxon>
        <taxon>Fimbriimonadaceae</taxon>
        <taxon>Fimbriimonas</taxon>
    </lineage>
</organism>
<name>A0A068NNB0_FIMGI</name>
<evidence type="ECO:0000313" key="1">
    <source>
        <dbReference type="EMBL" id="AIE84235.1"/>
    </source>
</evidence>
<dbReference type="HOGENOM" id="CLU_014267_0_0_0"/>
<dbReference type="AlphaFoldDB" id="A0A068NNB0"/>
<dbReference type="KEGG" id="fgi:OP10G_0867"/>
<sequence>MLPLLVALAIQTWGGPDTWAFAPPPDDFRSDAMLDLRYLNEKVAGESGYVTADDKGDFRLGNGKPVRFWAVNSGVGRDVPFHPRPLGRQTEPDLARHARFLAKRGVNMTRLHAQLSPDLGKHPDAKITDVNVEERDWIWRSVAAMKKEGIYTTISPYWMVPMKFSKAWGIPGGADQSAAGLLFFDRTLQTGYRAWLRALLSEKNPYTGIPLAKDPSVALLELQNEDSLLFWTFGNIKGPQKHALGARFGEFLVKRYGSVQKTITAWQGEKLPEDDSAAGVFDFYGLWEVPNQLSAGKSQRLGDQIEFLTETMRQFNKETADFIRNELGCKALVNAGNWRTADPTRLQDAERYSYLPTEVDAVNKYFSGIHKGPNEGWAIVNGDKFTSPSLLLDPRPGPFNLKQTHGRPIVVTESSWVMPAGYSSEGPLMTAAYQSLTGVDAYYWFATGDDEWSQPGSANGYTPSQTKWLFANPDMLGTFPAAALMFRSGYVKRGTPAVYEVRRPADIWKRRTPIISEEPGFDPNRDSKDVVPGMPVTSGVNPLAFLVGPVEVAFGDDPAKSRVDYSKYIDAGTSTVRSNTGELALNNDKGFCTIDTPSAQGVAAFFGKHPAFKLSDVTFISRNDYGAAAAVSMDGKPLRESSKILLQFGTRSRPTGWQEKETTIDLGGGKSTPGLEVVSFGKAPWQVVNADLEIAIHNPSITRASVLDMNGNAIGVVPLKREGEIVRLTFPKNAMYVILGR</sequence>
<reference evidence="1 2" key="1">
    <citation type="journal article" date="2014" name="PLoS ONE">
        <title>The first complete genome sequence of the class fimbriimonadia in the phylum armatimonadetes.</title>
        <authorList>
            <person name="Hu Z.Y."/>
            <person name="Wang Y.Z."/>
            <person name="Im W.T."/>
            <person name="Wang S.Y."/>
            <person name="Zhao G.P."/>
            <person name="Zheng H.J."/>
            <person name="Quan Z.X."/>
        </authorList>
    </citation>
    <scope>NUCLEOTIDE SEQUENCE [LARGE SCALE GENOMIC DNA]</scope>
    <source>
        <strain evidence="1">Gsoil 348</strain>
    </source>
</reference>
<dbReference type="eggNOG" id="COG1874">
    <property type="taxonomic scope" value="Bacteria"/>
</dbReference>
<accession>A0A068NNB0</accession>
<gene>
    <name evidence="1" type="ORF">OP10G_0867</name>
</gene>
<dbReference type="STRING" id="661478.OP10G_0867"/>
<dbReference type="SUPFAM" id="SSF51445">
    <property type="entry name" value="(Trans)glycosidases"/>
    <property type="match status" value="1"/>
</dbReference>
<dbReference type="Proteomes" id="UP000027982">
    <property type="component" value="Chromosome"/>
</dbReference>
<protein>
    <recommendedName>
        <fullName evidence="3">Glycoside hydrolase family 42 N-terminal domain-containing protein</fullName>
    </recommendedName>
</protein>
<dbReference type="Gene3D" id="3.20.20.80">
    <property type="entry name" value="Glycosidases"/>
    <property type="match status" value="1"/>
</dbReference>
<dbReference type="InterPro" id="IPR017853">
    <property type="entry name" value="GH"/>
</dbReference>
<keyword evidence="2" id="KW-1185">Reference proteome</keyword>
<proteinExistence type="predicted"/>
<dbReference type="RefSeq" id="WP_025227122.1">
    <property type="nucleotide sequence ID" value="NZ_CP007139.1"/>
</dbReference>